<dbReference type="RefSeq" id="WP_377926580.1">
    <property type="nucleotide sequence ID" value="NZ_JBHUEM010000003.1"/>
</dbReference>
<dbReference type="InterPro" id="IPR026838">
    <property type="entry name" value="YheC/D"/>
</dbReference>
<organism evidence="3 4">
    <name type="scientific">Bacillus salitolerans</name>
    <dbReference type="NCBI Taxonomy" id="1437434"/>
    <lineage>
        <taxon>Bacteria</taxon>
        <taxon>Bacillati</taxon>
        <taxon>Bacillota</taxon>
        <taxon>Bacilli</taxon>
        <taxon>Bacillales</taxon>
        <taxon>Bacillaceae</taxon>
        <taxon>Bacillus</taxon>
    </lineage>
</organism>
<protein>
    <submittedName>
        <fullName evidence="3">YheC/YheD family protein</fullName>
    </submittedName>
</protein>
<dbReference type="InterPro" id="IPR011761">
    <property type="entry name" value="ATP-grasp"/>
</dbReference>
<dbReference type="Pfam" id="PF14398">
    <property type="entry name" value="ATPgrasp_YheCD"/>
    <property type="match status" value="1"/>
</dbReference>
<evidence type="ECO:0000256" key="1">
    <source>
        <dbReference type="PROSITE-ProRule" id="PRU00409"/>
    </source>
</evidence>
<reference evidence="4" key="1">
    <citation type="journal article" date="2019" name="Int. J. Syst. Evol. Microbiol.">
        <title>The Global Catalogue of Microorganisms (GCM) 10K type strain sequencing project: providing services to taxonomists for standard genome sequencing and annotation.</title>
        <authorList>
            <consortium name="The Broad Institute Genomics Platform"/>
            <consortium name="The Broad Institute Genome Sequencing Center for Infectious Disease"/>
            <person name="Wu L."/>
            <person name="Ma J."/>
        </authorList>
    </citation>
    <scope>NUCLEOTIDE SEQUENCE [LARGE SCALE GENOMIC DNA]</scope>
    <source>
        <strain evidence="4">CCUG 49339</strain>
    </source>
</reference>
<evidence type="ECO:0000313" key="3">
    <source>
        <dbReference type="EMBL" id="MFD1735480.1"/>
    </source>
</evidence>
<accession>A0ABW4LJV7</accession>
<comment type="caution">
    <text evidence="3">The sequence shown here is derived from an EMBL/GenBank/DDBJ whole genome shotgun (WGS) entry which is preliminary data.</text>
</comment>
<name>A0ABW4LJV7_9BACI</name>
<evidence type="ECO:0000259" key="2">
    <source>
        <dbReference type="PROSITE" id="PS50975"/>
    </source>
</evidence>
<proteinExistence type="predicted"/>
<keyword evidence="1" id="KW-0547">Nucleotide-binding</keyword>
<dbReference type="Proteomes" id="UP001597214">
    <property type="component" value="Unassembled WGS sequence"/>
</dbReference>
<dbReference type="PROSITE" id="PS50975">
    <property type="entry name" value="ATP_GRASP"/>
    <property type="match status" value="1"/>
</dbReference>
<dbReference type="PANTHER" id="PTHR21621">
    <property type="entry name" value="RIBOSOMAL PROTEIN S6 MODIFICATION PROTEIN"/>
    <property type="match status" value="1"/>
</dbReference>
<dbReference type="EMBL" id="JBHUEM010000003">
    <property type="protein sequence ID" value="MFD1735480.1"/>
    <property type="molecule type" value="Genomic_DNA"/>
</dbReference>
<keyword evidence="4" id="KW-1185">Reference proteome</keyword>
<dbReference type="PANTHER" id="PTHR21621:SF4">
    <property type="entry name" value="GLUTATHIONE SYNTHETASE"/>
    <property type="match status" value="1"/>
</dbReference>
<dbReference type="Gene3D" id="3.30.470.20">
    <property type="entry name" value="ATP-grasp fold, B domain"/>
    <property type="match status" value="1"/>
</dbReference>
<feature type="domain" description="ATP-grasp" evidence="2">
    <location>
        <begin position="200"/>
        <end position="436"/>
    </location>
</feature>
<dbReference type="SUPFAM" id="SSF56059">
    <property type="entry name" value="Glutathione synthetase ATP-binding domain-like"/>
    <property type="match status" value="1"/>
</dbReference>
<sequence>MLYKIVPNNLVSTVKIPAELKEELKNSKEVAIKYGLQTQKIEVIAESSLSKDRLSLSTNTIHELSLPLEGLYELKVNGEEIIIGPYIGILAALTSDSLEKLLPSLSTYVNKYERIGGSIMAFALDGVDQENHCIQGYLYNPSNAMWNKGIYKYPNSLFSIVEASLTDKWKAYQSIMYHFRSYLGNRVFNFPNFSKWEMNKMLTKEFHSYLPETVVYKDADDILNMLDKHGNIFIKPVNGRLGKLVYKAVLTKSGAIIHYGKNGNQKERQFHTKKHFRYFFQSRLSGGEYIIQKSIDLITYHHRVMDLRVIMVKDQNKRWRLLGMLTRFGANGSIVSNITAGGRAEMASKTFRKRLGLPRDIQKRLYRQIKDITFHSIKEVEAHGYHCGNIGFDIGIDQNLKPWIIEINNQNPDHYIALAAGSRSLFYRARMMNMLYAKSLAGF</sequence>
<keyword evidence="1" id="KW-0067">ATP-binding</keyword>
<gene>
    <name evidence="3" type="ORF">ACFSCX_02785</name>
</gene>
<evidence type="ECO:0000313" key="4">
    <source>
        <dbReference type="Proteomes" id="UP001597214"/>
    </source>
</evidence>